<evidence type="ECO:0000256" key="7">
    <source>
        <dbReference type="ARBA" id="ARBA00022989"/>
    </source>
</evidence>
<organism evidence="12 13">
    <name type="scientific">Candidatus Methanoplasma termitum</name>
    <dbReference type="NCBI Taxonomy" id="1577791"/>
    <lineage>
        <taxon>Archaea</taxon>
        <taxon>Methanobacteriati</taxon>
        <taxon>Thermoplasmatota</taxon>
        <taxon>Thermoplasmata</taxon>
        <taxon>Methanomassiliicoccales</taxon>
        <taxon>Methanomassiliicoccaceae</taxon>
        <taxon>Candidatus Methanoplasma</taxon>
    </lineage>
</organism>
<dbReference type="GO" id="GO:0015421">
    <property type="term" value="F:ABC-type oligopeptide transporter activity"/>
    <property type="evidence" value="ECO:0007669"/>
    <property type="project" value="TreeGrafter"/>
</dbReference>
<dbReference type="AlphaFoldDB" id="A0A0A7LCK6"/>
<evidence type="ECO:0000259" key="11">
    <source>
        <dbReference type="PROSITE" id="PS50929"/>
    </source>
</evidence>
<name>A0A0A7LCK6_9ARCH</name>
<feature type="transmembrane region" description="Helical" evidence="9">
    <location>
        <begin position="165"/>
        <end position="182"/>
    </location>
</feature>
<dbReference type="PROSITE" id="PS00211">
    <property type="entry name" value="ABC_TRANSPORTER_1"/>
    <property type="match status" value="1"/>
</dbReference>
<feature type="domain" description="ABC transporter" evidence="10">
    <location>
        <begin position="344"/>
        <end position="578"/>
    </location>
</feature>
<sequence length="587" mass="66494">MRQIFEGMKHPNLKELRVLYKEHRLKVVLFIFFTILSGIVLLAIPFTSAQVITAMMDQHDYNYMIRQAALLFILVVISIAAARTAQYFYLKITNQIFFEIRKKIAIKAMSMNLASIYDKGSGFFTERLNEDSREASGVTLNGWRVIINLTINISFVGYIAMVDIYLGLLFTGGIIVLMYLEYRRVSKMLENKKISKRAIEKVKATEIELLNGMKEIKGLNAMKKAIDKHDAVSSYYTEVKYSREMYQQKMQSLIDGTKGAIELMIFLFAGLYLLPHGLIEEAMVLVIFNLRGNIYGFISNLAMIKDTYANGELAAKRVNDVIKMPLGEVDKFGDRHLSREIETIEFRNVRFHYHEDDPVLKNVSFNIDGPQVIGFVGKSGSGKSTIFSLLARFYEPTGGNILLNGTDISELAEEDVRGNITPVLQDPYIFNDTIMNNLLFAAPEATEEEVFEACRKAQIHDEITDMPGGYDTIIGENGATISGGQKQRLEIARVLLKDSKVMLFDEATSALDRNNLERINDLVIELSKNKIILVIAHRLAIMRRCDRVVVLNEGEIIATGTHSELIATCQYYRELFNQNTGTRGQNL</sequence>
<dbReference type="PROSITE" id="PS50893">
    <property type="entry name" value="ABC_TRANSPORTER_2"/>
    <property type="match status" value="1"/>
</dbReference>
<dbReference type="Pfam" id="PF00664">
    <property type="entry name" value="ABC_membrane"/>
    <property type="match status" value="1"/>
</dbReference>
<dbReference type="InterPro" id="IPR003593">
    <property type="entry name" value="AAA+_ATPase"/>
</dbReference>
<keyword evidence="2" id="KW-0813">Transport</keyword>
<comment type="subcellular location">
    <subcellularLocation>
        <location evidence="1">Cell membrane</location>
        <topology evidence="1">Multi-pass membrane protein</topology>
    </subcellularLocation>
</comment>
<dbReference type="SUPFAM" id="SSF52540">
    <property type="entry name" value="P-loop containing nucleoside triphosphate hydrolases"/>
    <property type="match status" value="1"/>
</dbReference>
<keyword evidence="6 12" id="KW-0067">ATP-binding</keyword>
<evidence type="ECO:0000256" key="6">
    <source>
        <dbReference type="ARBA" id="ARBA00022840"/>
    </source>
</evidence>
<dbReference type="KEGG" id="mear:Mpt1_c10400"/>
<feature type="transmembrane region" description="Helical" evidence="9">
    <location>
        <begin position="27"/>
        <end position="52"/>
    </location>
</feature>
<dbReference type="InterPro" id="IPR039421">
    <property type="entry name" value="Type_1_exporter"/>
</dbReference>
<evidence type="ECO:0000256" key="8">
    <source>
        <dbReference type="ARBA" id="ARBA00023136"/>
    </source>
</evidence>
<evidence type="ECO:0000256" key="9">
    <source>
        <dbReference type="SAM" id="Phobius"/>
    </source>
</evidence>
<dbReference type="InterPro" id="IPR027417">
    <property type="entry name" value="P-loop_NTPase"/>
</dbReference>
<dbReference type="EMBL" id="CP010070">
    <property type="protein sequence ID" value="AIZ56910.1"/>
    <property type="molecule type" value="Genomic_DNA"/>
</dbReference>
<evidence type="ECO:0000256" key="3">
    <source>
        <dbReference type="ARBA" id="ARBA00022475"/>
    </source>
</evidence>
<evidence type="ECO:0000313" key="12">
    <source>
        <dbReference type="EMBL" id="AIZ56910.1"/>
    </source>
</evidence>
<evidence type="ECO:0000256" key="2">
    <source>
        <dbReference type="ARBA" id="ARBA00022448"/>
    </source>
</evidence>
<dbReference type="PANTHER" id="PTHR43394">
    <property type="entry name" value="ATP-DEPENDENT PERMEASE MDL1, MITOCHONDRIAL"/>
    <property type="match status" value="1"/>
</dbReference>
<dbReference type="GO" id="GO:0016887">
    <property type="term" value="F:ATP hydrolysis activity"/>
    <property type="evidence" value="ECO:0007669"/>
    <property type="project" value="InterPro"/>
</dbReference>
<evidence type="ECO:0000256" key="4">
    <source>
        <dbReference type="ARBA" id="ARBA00022692"/>
    </source>
</evidence>
<keyword evidence="7 9" id="KW-1133">Transmembrane helix</keyword>
<keyword evidence="3" id="KW-1003">Cell membrane</keyword>
<keyword evidence="5" id="KW-0547">Nucleotide-binding</keyword>
<dbReference type="Gene3D" id="3.40.50.300">
    <property type="entry name" value="P-loop containing nucleotide triphosphate hydrolases"/>
    <property type="match status" value="1"/>
</dbReference>
<keyword evidence="8 9" id="KW-0472">Membrane</keyword>
<dbReference type="Gene3D" id="1.20.1560.10">
    <property type="entry name" value="ABC transporter type 1, transmembrane domain"/>
    <property type="match status" value="1"/>
</dbReference>
<evidence type="ECO:0000256" key="5">
    <source>
        <dbReference type="ARBA" id="ARBA00022741"/>
    </source>
</evidence>
<feature type="domain" description="ABC transmembrane type-1" evidence="11">
    <location>
        <begin position="28"/>
        <end position="303"/>
    </location>
</feature>
<reference evidence="12 13" key="1">
    <citation type="journal article" date="2014" name="Appl. Environ. Microbiol.">
        <title>Comparative Genome Analysis of 'Candidatus Methanoplasma termitum' Indicates a New Mode of Energy Metabolism in the Seventh Order of Methanogens.</title>
        <authorList>
            <person name="Lang K."/>
            <person name="Schuldes J."/>
            <person name="Klingl A."/>
            <person name="Poehlein A."/>
            <person name="Daniel R."/>
            <person name="Brune A."/>
        </authorList>
    </citation>
    <scope>NUCLEOTIDE SEQUENCE [LARGE SCALE GENOMIC DNA]</scope>
    <source>
        <strain evidence="13">Mpt1</strain>
    </source>
</reference>
<keyword evidence="13" id="KW-1185">Reference proteome</keyword>
<evidence type="ECO:0000313" key="13">
    <source>
        <dbReference type="Proteomes" id="UP000030787"/>
    </source>
</evidence>
<feature type="transmembrane region" description="Helical" evidence="9">
    <location>
        <begin position="64"/>
        <end position="82"/>
    </location>
</feature>
<dbReference type="Pfam" id="PF00005">
    <property type="entry name" value="ABC_tran"/>
    <property type="match status" value="1"/>
</dbReference>
<dbReference type="PANTHER" id="PTHR43394:SF1">
    <property type="entry name" value="ATP-BINDING CASSETTE SUB-FAMILY B MEMBER 10, MITOCHONDRIAL"/>
    <property type="match status" value="1"/>
</dbReference>
<evidence type="ECO:0000256" key="1">
    <source>
        <dbReference type="ARBA" id="ARBA00004651"/>
    </source>
</evidence>
<dbReference type="FunFam" id="3.40.50.300:FF:000299">
    <property type="entry name" value="ABC transporter ATP-binding protein/permease"/>
    <property type="match status" value="1"/>
</dbReference>
<dbReference type="STRING" id="1577791.Mpt1_c10400"/>
<dbReference type="InterPro" id="IPR003439">
    <property type="entry name" value="ABC_transporter-like_ATP-bd"/>
</dbReference>
<dbReference type="HOGENOM" id="CLU_000604_84_3_2"/>
<dbReference type="SUPFAM" id="SSF90123">
    <property type="entry name" value="ABC transporter transmembrane region"/>
    <property type="match status" value="1"/>
</dbReference>
<dbReference type="InterPro" id="IPR036640">
    <property type="entry name" value="ABC1_TM_sf"/>
</dbReference>
<dbReference type="InterPro" id="IPR011527">
    <property type="entry name" value="ABC1_TM_dom"/>
</dbReference>
<keyword evidence="4 9" id="KW-0812">Transmembrane</keyword>
<dbReference type="GO" id="GO:0005524">
    <property type="term" value="F:ATP binding"/>
    <property type="evidence" value="ECO:0007669"/>
    <property type="project" value="UniProtKB-KW"/>
</dbReference>
<gene>
    <name evidence="12" type="ORF">Mpt1_c10400</name>
</gene>
<evidence type="ECO:0000259" key="10">
    <source>
        <dbReference type="PROSITE" id="PS50893"/>
    </source>
</evidence>
<proteinExistence type="predicted"/>
<dbReference type="InterPro" id="IPR017871">
    <property type="entry name" value="ABC_transporter-like_CS"/>
</dbReference>
<dbReference type="SMART" id="SM00382">
    <property type="entry name" value="AAA"/>
    <property type="match status" value="1"/>
</dbReference>
<dbReference type="Proteomes" id="UP000030787">
    <property type="component" value="Chromosome"/>
</dbReference>
<protein>
    <submittedName>
        <fullName evidence="12">Putative ABC transporter ATP-binding protein</fullName>
    </submittedName>
</protein>
<dbReference type="PROSITE" id="PS50929">
    <property type="entry name" value="ABC_TM1F"/>
    <property type="match status" value="1"/>
</dbReference>
<accession>A0A0A7LCK6</accession>
<dbReference type="GO" id="GO:0005886">
    <property type="term" value="C:plasma membrane"/>
    <property type="evidence" value="ECO:0007669"/>
    <property type="project" value="UniProtKB-SubCell"/>
</dbReference>